<evidence type="ECO:0000256" key="2">
    <source>
        <dbReference type="ARBA" id="ARBA00022840"/>
    </source>
</evidence>
<dbReference type="eggNOG" id="COG1022">
    <property type="taxonomic scope" value="Bacteria"/>
</dbReference>
<reference evidence="4 5" key="1">
    <citation type="submission" date="2013-08" db="EMBL/GenBank/DDBJ databases">
        <authorList>
            <person name="Weinstock G."/>
            <person name="Sodergren E."/>
            <person name="Wylie T."/>
            <person name="Fulton L."/>
            <person name="Fulton R."/>
            <person name="Fronick C."/>
            <person name="O'Laughlin M."/>
            <person name="Godfrey J."/>
            <person name="Miner T."/>
            <person name="Herter B."/>
            <person name="Appelbaum E."/>
            <person name="Cordes M."/>
            <person name="Lek S."/>
            <person name="Wollam A."/>
            <person name="Pepin K.H."/>
            <person name="Palsikar V.B."/>
            <person name="Mitreva M."/>
            <person name="Wilson R.K."/>
        </authorList>
    </citation>
    <scope>NUCLEOTIDE SEQUENCE [LARGE SCALE GENOMIC DNA]</scope>
    <source>
        <strain evidence="4 5">ATCC 15930</strain>
    </source>
</reference>
<feature type="domain" description="AMP-dependent synthetase/ligase" evidence="3">
    <location>
        <begin position="39"/>
        <end position="457"/>
    </location>
</feature>
<evidence type="ECO:0000313" key="4">
    <source>
        <dbReference type="EMBL" id="KDR50880.1"/>
    </source>
</evidence>
<evidence type="ECO:0000256" key="1">
    <source>
        <dbReference type="ARBA" id="ARBA00022741"/>
    </source>
</evidence>
<dbReference type="CDD" id="cd05907">
    <property type="entry name" value="VL_LC_FACS_like"/>
    <property type="match status" value="1"/>
</dbReference>
<gene>
    <name evidence="4" type="ORF">HMPREF1991_03062</name>
</gene>
<evidence type="ECO:0000313" key="5">
    <source>
        <dbReference type="Proteomes" id="UP000027442"/>
    </source>
</evidence>
<dbReference type="InterPro" id="IPR020845">
    <property type="entry name" value="AMP-binding_CS"/>
</dbReference>
<keyword evidence="1" id="KW-0547">Nucleotide-binding</keyword>
<proteinExistence type="predicted"/>
<keyword evidence="5" id="KW-1185">Reference proteome</keyword>
<dbReference type="HOGENOM" id="CLU_000022_45_5_10"/>
<dbReference type="GO" id="GO:0005524">
    <property type="term" value="F:ATP binding"/>
    <property type="evidence" value="ECO:0007669"/>
    <property type="project" value="UniProtKB-KW"/>
</dbReference>
<dbReference type="Pfam" id="PF23562">
    <property type="entry name" value="AMP-binding_C_3"/>
    <property type="match status" value="1"/>
</dbReference>
<dbReference type="Pfam" id="PF00501">
    <property type="entry name" value="AMP-binding"/>
    <property type="match status" value="1"/>
</dbReference>
<dbReference type="Proteomes" id="UP000027442">
    <property type="component" value="Unassembled WGS sequence"/>
</dbReference>
<dbReference type="Gene3D" id="3.40.50.12780">
    <property type="entry name" value="N-terminal domain of ligase-like"/>
    <property type="match status" value="1"/>
</dbReference>
<dbReference type="InterPro" id="IPR000873">
    <property type="entry name" value="AMP-dep_synth/lig_dom"/>
</dbReference>
<dbReference type="SUPFAM" id="SSF56801">
    <property type="entry name" value="Acetyl-CoA synthetase-like"/>
    <property type="match status" value="1"/>
</dbReference>
<keyword evidence="2" id="KW-0067">ATP-binding</keyword>
<dbReference type="AlphaFoldDB" id="A0A069QDK9"/>
<organism evidence="4 5">
    <name type="scientific">Hoylesella loescheii DSM 19665 = JCM 12249 = ATCC 15930</name>
    <dbReference type="NCBI Taxonomy" id="1122985"/>
    <lineage>
        <taxon>Bacteria</taxon>
        <taxon>Pseudomonadati</taxon>
        <taxon>Bacteroidota</taxon>
        <taxon>Bacteroidia</taxon>
        <taxon>Bacteroidales</taxon>
        <taxon>Prevotellaceae</taxon>
        <taxon>Hoylesella</taxon>
    </lineage>
</organism>
<evidence type="ECO:0000259" key="3">
    <source>
        <dbReference type="Pfam" id="PF00501"/>
    </source>
</evidence>
<dbReference type="PROSITE" id="PS00455">
    <property type="entry name" value="AMP_BINDING"/>
    <property type="match status" value="1"/>
</dbReference>
<accession>A0A069QDK9</accession>
<sequence length="629" mass="72033">MCGAIYTLPFALFWQIYIIFAIKSIADMQTKCHLSLLIHEQARKYGDAPALTFKDFGSDKWKSVSWNHFSLRVKQVSNALLNLGVKPQENIAVFSQNCLQYLYTDFGAYGVRGVTVPFYATSSEQQIQFVVNDAQVRFIFVGEQEQYDKAHRVFALCHSLERIIVYDRNVRISTHDPNALYFDDFLKLGENLPRQSEVEKRWAEANDDDLCNILYTSGTTGDSKGVMLTYGQYHAAMKANDECVPVGETDRVISFLPYTHIFERAWAYLALSEGAQIIINTNPHEIQDSMRQTHPTCMSSVPRFWEKVYTGVKERIEAASPLQRRLFTRALEVGRRHNIHYLSRGKQPPLRLRMEYKLLNRTVLSLVRKQLGLENANIFPTAGARVSPEVEEFVHAIGLCMMVGYGLTESLATVSCDHTDKPYTIGSVGRVINGIQIKIGENSEVLLKGPTITKGYYKREALNATIFDKDGFFRTGDAGYIKNGELFLTERLKDLYKTSNGKYIAPQMIEALLLVDKYIDQVAVVADERKFVSALVVPEFRLVEEYAHAHDIEFNSREDLCANRQIHQMMLDRIHTLVQQLAPYEQIKRITLIPHHFSMENGELTNTLKLRRPVILTNYKDLIDKMYEE</sequence>
<dbReference type="PANTHER" id="PTHR43272:SF33">
    <property type="entry name" value="AMP-BINDING DOMAIN-CONTAINING PROTEIN-RELATED"/>
    <property type="match status" value="1"/>
</dbReference>
<comment type="caution">
    <text evidence="4">The sequence shown here is derived from an EMBL/GenBank/DDBJ whole genome shotgun (WGS) entry which is preliminary data.</text>
</comment>
<protein>
    <submittedName>
        <fullName evidence="4">AMP-binding enzyme</fullName>
    </submittedName>
</protein>
<dbReference type="GO" id="GO:0004467">
    <property type="term" value="F:long-chain fatty acid-CoA ligase activity"/>
    <property type="evidence" value="ECO:0007669"/>
    <property type="project" value="TreeGrafter"/>
</dbReference>
<dbReference type="PATRIC" id="fig|1122985.7.peg.3168"/>
<dbReference type="GO" id="GO:0016020">
    <property type="term" value="C:membrane"/>
    <property type="evidence" value="ECO:0007669"/>
    <property type="project" value="TreeGrafter"/>
</dbReference>
<dbReference type="InterPro" id="IPR042099">
    <property type="entry name" value="ANL_N_sf"/>
</dbReference>
<dbReference type="PANTHER" id="PTHR43272">
    <property type="entry name" value="LONG-CHAIN-FATTY-ACID--COA LIGASE"/>
    <property type="match status" value="1"/>
</dbReference>
<name>A0A069QDK9_HOYLO</name>
<dbReference type="EMBL" id="JNGW01000134">
    <property type="protein sequence ID" value="KDR50880.1"/>
    <property type="molecule type" value="Genomic_DNA"/>
</dbReference>